<evidence type="ECO:0000256" key="15">
    <source>
        <dbReference type="ARBA" id="ARBA00023136"/>
    </source>
</evidence>
<evidence type="ECO:0000256" key="5">
    <source>
        <dbReference type="ARBA" id="ARBA00010185"/>
    </source>
</evidence>
<comment type="caution">
    <text evidence="20">The sequence shown here is derived from an EMBL/GenBank/DDBJ whole genome shotgun (WGS) entry which is preliminary data.</text>
</comment>
<evidence type="ECO:0000256" key="4">
    <source>
        <dbReference type="ARBA" id="ARBA00005189"/>
    </source>
</evidence>
<evidence type="ECO:0000256" key="19">
    <source>
        <dbReference type="SAM" id="Phobius"/>
    </source>
</evidence>
<name>A0A2T0VIB9_9MICO</name>
<comment type="catalytic activity">
    <reaction evidence="1 18">
        <text>a 1,2-diacyl-sn-glycero-3-phosphate + CTP + H(+) = a CDP-1,2-diacyl-sn-glycerol + diphosphate</text>
        <dbReference type="Rhea" id="RHEA:16229"/>
        <dbReference type="ChEBI" id="CHEBI:15378"/>
        <dbReference type="ChEBI" id="CHEBI:33019"/>
        <dbReference type="ChEBI" id="CHEBI:37563"/>
        <dbReference type="ChEBI" id="CHEBI:58332"/>
        <dbReference type="ChEBI" id="CHEBI:58608"/>
        <dbReference type="EC" id="2.7.7.41"/>
    </reaction>
</comment>
<evidence type="ECO:0000256" key="8">
    <source>
        <dbReference type="ARBA" id="ARBA00022475"/>
    </source>
</evidence>
<dbReference type="GO" id="GO:0016024">
    <property type="term" value="P:CDP-diacylglycerol biosynthetic process"/>
    <property type="evidence" value="ECO:0007669"/>
    <property type="project" value="UniProtKB-UniPathway"/>
</dbReference>
<dbReference type="AlphaFoldDB" id="A0A2T0VIB9"/>
<dbReference type="GO" id="GO:0005886">
    <property type="term" value="C:plasma membrane"/>
    <property type="evidence" value="ECO:0007669"/>
    <property type="project" value="UniProtKB-SubCell"/>
</dbReference>
<feature type="transmembrane region" description="Helical" evidence="19">
    <location>
        <begin position="186"/>
        <end position="210"/>
    </location>
</feature>
<evidence type="ECO:0000256" key="7">
    <source>
        <dbReference type="ARBA" id="ARBA00019373"/>
    </source>
</evidence>
<dbReference type="Proteomes" id="UP000237983">
    <property type="component" value="Unassembled WGS sequence"/>
</dbReference>
<keyword evidence="14" id="KW-0443">Lipid metabolism</keyword>
<keyword evidence="8" id="KW-1003">Cell membrane</keyword>
<evidence type="ECO:0000256" key="9">
    <source>
        <dbReference type="ARBA" id="ARBA00022516"/>
    </source>
</evidence>
<evidence type="ECO:0000256" key="12">
    <source>
        <dbReference type="ARBA" id="ARBA00022695"/>
    </source>
</evidence>
<evidence type="ECO:0000256" key="3">
    <source>
        <dbReference type="ARBA" id="ARBA00005119"/>
    </source>
</evidence>
<comment type="pathway">
    <text evidence="4">Lipid metabolism.</text>
</comment>
<dbReference type="PANTHER" id="PTHR46382:SF1">
    <property type="entry name" value="PHOSPHATIDATE CYTIDYLYLTRANSFERASE"/>
    <property type="match status" value="1"/>
</dbReference>
<organism evidence="20 21">
    <name type="scientific">Glaciihabitans tibetensis</name>
    <dbReference type="NCBI Taxonomy" id="1266600"/>
    <lineage>
        <taxon>Bacteria</taxon>
        <taxon>Bacillati</taxon>
        <taxon>Actinomycetota</taxon>
        <taxon>Actinomycetes</taxon>
        <taxon>Micrococcales</taxon>
        <taxon>Microbacteriaceae</taxon>
        <taxon>Glaciihabitans</taxon>
    </lineage>
</organism>
<dbReference type="PANTHER" id="PTHR46382">
    <property type="entry name" value="PHOSPHATIDATE CYTIDYLYLTRANSFERASE"/>
    <property type="match status" value="1"/>
</dbReference>
<feature type="transmembrane region" description="Helical" evidence="19">
    <location>
        <begin position="48"/>
        <end position="68"/>
    </location>
</feature>
<reference evidence="20 21" key="1">
    <citation type="submission" date="2018-03" db="EMBL/GenBank/DDBJ databases">
        <title>Genomic Encyclopedia of Type Strains, Phase III (KMG-III): the genomes of soil and plant-associated and newly described type strains.</title>
        <authorList>
            <person name="Whitman W."/>
        </authorList>
    </citation>
    <scope>NUCLEOTIDE SEQUENCE [LARGE SCALE GENOMIC DNA]</scope>
    <source>
        <strain evidence="20 21">CGMCC 1.12484</strain>
    </source>
</reference>
<dbReference type="PROSITE" id="PS01315">
    <property type="entry name" value="CDS"/>
    <property type="match status" value="1"/>
</dbReference>
<evidence type="ECO:0000256" key="18">
    <source>
        <dbReference type="RuleBase" id="RU003938"/>
    </source>
</evidence>
<keyword evidence="17" id="KW-1208">Phospholipid metabolism</keyword>
<feature type="transmembrane region" description="Helical" evidence="19">
    <location>
        <begin position="74"/>
        <end position="95"/>
    </location>
</feature>
<dbReference type="OrthoDB" id="9799199at2"/>
<gene>
    <name evidence="20" type="ORF">B0I08_10184</name>
</gene>
<evidence type="ECO:0000256" key="1">
    <source>
        <dbReference type="ARBA" id="ARBA00001698"/>
    </source>
</evidence>
<keyword evidence="21" id="KW-1185">Reference proteome</keyword>
<dbReference type="GO" id="GO:0004605">
    <property type="term" value="F:phosphatidate cytidylyltransferase activity"/>
    <property type="evidence" value="ECO:0007669"/>
    <property type="project" value="UniProtKB-EC"/>
</dbReference>
<feature type="transmembrane region" description="Helical" evidence="19">
    <location>
        <begin position="222"/>
        <end position="244"/>
    </location>
</feature>
<keyword evidence="15 19" id="KW-0472">Membrane</keyword>
<dbReference type="EMBL" id="PVTL01000001">
    <property type="protein sequence ID" value="PRY69962.1"/>
    <property type="molecule type" value="Genomic_DNA"/>
</dbReference>
<dbReference type="Pfam" id="PF01148">
    <property type="entry name" value="CTP_transf_1"/>
    <property type="match status" value="1"/>
</dbReference>
<keyword evidence="11 18" id="KW-0812">Transmembrane</keyword>
<evidence type="ECO:0000256" key="11">
    <source>
        <dbReference type="ARBA" id="ARBA00022692"/>
    </source>
</evidence>
<accession>A0A2T0VIB9</accession>
<keyword evidence="10 18" id="KW-0808">Transferase</keyword>
<feature type="transmembrane region" description="Helical" evidence="19">
    <location>
        <begin position="157"/>
        <end position="180"/>
    </location>
</feature>
<dbReference type="UniPathway" id="UPA00557">
    <property type="reaction ID" value="UER00614"/>
</dbReference>
<dbReference type="EC" id="2.7.7.41" evidence="6 18"/>
<keyword evidence="16" id="KW-0594">Phospholipid biosynthesis</keyword>
<evidence type="ECO:0000256" key="14">
    <source>
        <dbReference type="ARBA" id="ARBA00023098"/>
    </source>
</evidence>
<evidence type="ECO:0000256" key="10">
    <source>
        <dbReference type="ARBA" id="ARBA00022679"/>
    </source>
</evidence>
<evidence type="ECO:0000256" key="16">
    <source>
        <dbReference type="ARBA" id="ARBA00023209"/>
    </source>
</evidence>
<keyword evidence="12 18" id="KW-0548">Nucleotidyltransferase</keyword>
<feature type="transmembrane region" description="Helical" evidence="19">
    <location>
        <begin position="125"/>
        <end position="145"/>
    </location>
</feature>
<evidence type="ECO:0000256" key="2">
    <source>
        <dbReference type="ARBA" id="ARBA00004651"/>
    </source>
</evidence>
<keyword evidence="9" id="KW-0444">Lipid biosynthesis</keyword>
<dbReference type="RefSeq" id="WP_106208745.1">
    <property type="nucleotide sequence ID" value="NZ_PVTL01000001.1"/>
</dbReference>
<proteinExistence type="inferred from homology"/>
<evidence type="ECO:0000313" key="20">
    <source>
        <dbReference type="EMBL" id="PRY69962.1"/>
    </source>
</evidence>
<evidence type="ECO:0000256" key="6">
    <source>
        <dbReference type="ARBA" id="ARBA00012487"/>
    </source>
</evidence>
<comment type="pathway">
    <text evidence="3 18">Phospholipid metabolism; CDP-diacylglycerol biosynthesis; CDP-diacylglycerol from sn-glycerol 3-phosphate: step 3/3.</text>
</comment>
<protein>
    <recommendedName>
        <fullName evidence="7 18">Phosphatidate cytidylyltransferase</fullName>
        <ecNumber evidence="6 18">2.7.7.41</ecNumber>
    </recommendedName>
</protein>
<keyword evidence="13 19" id="KW-1133">Transmembrane helix</keyword>
<evidence type="ECO:0000256" key="13">
    <source>
        <dbReference type="ARBA" id="ARBA00022989"/>
    </source>
</evidence>
<comment type="subcellular location">
    <subcellularLocation>
        <location evidence="2">Cell membrane</location>
        <topology evidence="2">Multi-pass membrane protein</topology>
    </subcellularLocation>
</comment>
<evidence type="ECO:0000313" key="21">
    <source>
        <dbReference type="Proteomes" id="UP000237983"/>
    </source>
</evidence>
<feature type="transmembrane region" description="Helical" evidence="19">
    <location>
        <begin position="250"/>
        <end position="269"/>
    </location>
</feature>
<feature type="transmembrane region" description="Helical" evidence="19">
    <location>
        <begin position="102"/>
        <end position="119"/>
    </location>
</feature>
<dbReference type="InterPro" id="IPR000374">
    <property type="entry name" value="PC_trans"/>
</dbReference>
<evidence type="ECO:0000256" key="17">
    <source>
        <dbReference type="ARBA" id="ARBA00023264"/>
    </source>
</evidence>
<sequence length="315" mass="33626">MTEAPDGPPPRLKKRGHSRAEFEATVADIEAQVRASNARLEKRAGRNLPMAILIGLGLGGGLLVSLLLVKDLFVVFAGALLVFTAFELASALRFAGRDVPRIATVVAALAVGPASFYWLEDGHWLVTLAGMALVSVWRVVETLWPKHRAPRAEVVKDIFAGIFVQGYVVFLGSFALLLAGHEGGEWWALGFLVVVVSTDIGAYASGLLLGKHKMAPRISPKKTWEGFIGSVAAAVISGILVAVFMIQQPVWVGLLFGVVLALTATLGDLSESLIKRDLGIKDISTWLPGHGGFLDRVDSVLPSAAAAYAFYLIFA</sequence>
<comment type="similarity">
    <text evidence="5 18">Belongs to the CDS family.</text>
</comment>